<reference evidence="1 2" key="1">
    <citation type="submission" date="2024-01" db="EMBL/GenBank/DDBJ databases">
        <title>The genomes of 5 underutilized Papilionoideae crops provide insights into root nodulation and disease resistanc.</title>
        <authorList>
            <person name="Jiang F."/>
        </authorList>
    </citation>
    <scope>NUCLEOTIDE SEQUENCE [LARGE SCALE GENOMIC DNA]</scope>
    <source>
        <strain evidence="1">LVBAO_FW01</strain>
        <tissue evidence="1">Leaves</tissue>
    </source>
</reference>
<dbReference type="PROSITE" id="PS51257">
    <property type="entry name" value="PROKAR_LIPOPROTEIN"/>
    <property type="match status" value="1"/>
</dbReference>
<evidence type="ECO:0000313" key="1">
    <source>
        <dbReference type="EMBL" id="KAK7340668.1"/>
    </source>
</evidence>
<organism evidence="1 2">
    <name type="scientific">Canavalia gladiata</name>
    <name type="common">Sword bean</name>
    <name type="synonym">Dolichos gladiatus</name>
    <dbReference type="NCBI Taxonomy" id="3824"/>
    <lineage>
        <taxon>Eukaryota</taxon>
        <taxon>Viridiplantae</taxon>
        <taxon>Streptophyta</taxon>
        <taxon>Embryophyta</taxon>
        <taxon>Tracheophyta</taxon>
        <taxon>Spermatophyta</taxon>
        <taxon>Magnoliopsida</taxon>
        <taxon>eudicotyledons</taxon>
        <taxon>Gunneridae</taxon>
        <taxon>Pentapetalae</taxon>
        <taxon>rosids</taxon>
        <taxon>fabids</taxon>
        <taxon>Fabales</taxon>
        <taxon>Fabaceae</taxon>
        <taxon>Papilionoideae</taxon>
        <taxon>50 kb inversion clade</taxon>
        <taxon>NPAAA clade</taxon>
        <taxon>indigoferoid/millettioid clade</taxon>
        <taxon>Phaseoleae</taxon>
        <taxon>Canavalia</taxon>
    </lineage>
</organism>
<evidence type="ECO:0000313" key="2">
    <source>
        <dbReference type="Proteomes" id="UP001367508"/>
    </source>
</evidence>
<dbReference type="AlphaFoldDB" id="A0AAN9QRH2"/>
<sequence length="102" mass="10873">MAAADFKEIRKSASQNNMTYGCIGLRCLVSDEGQANLFMDPHVLSRILAGNMQVTPNSNQGGKPAIPCAPATRYSGTSSCLPRRVSGCKGDSYQRAQNSCNS</sequence>
<comment type="caution">
    <text evidence="1">The sequence shown here is derived from an EMBL/GenBank/DDBJ whole genome shotgun (WGS) entry which is preliminary data.</text>
</comment>
<name>A0AAN9QRH2_CANGL</name>
<gene>
    <name evidence="1" type="ORF">VNO77_21378</name>
</gene>
<dbReference type="EMBL" id="JAYMYQ010000004">
    <property type="protein sequence ID" value="KAK7340668.1"/>
    <property type="molecule type" value="Genomic_DNA"/>
</dbReference>
<dbReference type="Proteomes" id="UP001367508">
    <property type="component" value="Unassembled WGS sequence"/>
</dbReference>
<keyword evidence="2" id="KW-1185">Reference proteome</keyword>
<proteinExistence type="predicted"/>
<accession>A0AAN9QRH2</accession>
<protein>
    <submittedName>
        <fullName evidence="1">Uncharacterized protein</fullName>
    </submittedName>
</protein>